<accession>A0AAV2Q8S7</accession>
<feature type="transmembrane region" description="Helical" evidence="1">
    <location>
        <begin position="90"/>
        <end position="108"/>
    </location>
</feature>
<keyword evidence="1" id="KW-1133">Transmembrane helix</keyword>
<keyword evidence="3" id="KW-1185">Reference proteome</keyword>
<comment type="caution">
    <text evidence="2">The sequence shown here is derived from an EMBL/GenBank/DDBJ whole genome shotgun (WGS) entry which is preliminary data.</text>
</comment>
<keyword evidence="1" id="KW-0812">Transmembrane</keyword>
<feature type="transmembrane region" description="Helical" evidence="1">
    <location>
        <begin position="114"/>
        <end position="133"/>
    </location>
</feature>
<dbReference type="EMBL" id="CAXKWB010004424">
    <property type="protein sequence ID" value="CAL4073739.1"/>
    <property type="molecule type" value="Genomic_DNA"/>
</dbReference>
<organism evidence="2 3">
    <name type="scientific">Meganyctiphanes norvegica</name>
    <name type="common">Northern krill</name>
    <name type="synonym">Thysanopoda norvegica</name>
    <dbReference type="NCBI Taxonomy" id="48144"/>
    <lineage>
        <taxon>Eukaryota</taxon>
        <taxon>Metazoa</taxon>
        <taxon>Ecdysozoa</taxon>
        <taxon>Arthropoda</taxon>
        <taxon>Crustacea</taxon>
        <taxon>Multicrustacea</taxon>
        <taxon>Malacostraca</taxon>
        <taxon>Eumalacostraca</taxon>
        <taxon>Eucarida</taxon>
        <taxon>Euphausiacea</taxon>
        <taxon>Euphausiidae</taxon>
        <taxon>Meganyctiphanes</taxon>
    </lineage>
</organism>
<gene>
    <name evidence="2" type="ORF">MNOR_LOCUS9226</name>
</gene>
<evidence type="ECO:0000313" key="3">
    <source>
        <dbReference type="Proteomes" id="UP001497623"/>
    </source>
</evidence>
<keyword evidence="1" id="KW-0472">Membrane</keyword>
<name>A0AAV2Q8S7_MEGNR</name>
<evidence type="ECO:0000313" key="2">
    <source>
        <dbReference type="EMBL" id="CAL4073739.1"/>
    </source>
</evidence>
<proteinExistence type="predicted"/>
<feature type="non-terminal residue" evidence="2">
    <location>
        <position position="188"/>
    </location>
</feature>
<sequence>MDEFLYADYDYEPDVDDVEYLDYYDDEIYEIPNEARWEEEDIILPQYTVTELYEYCVIPTLTDSVRHLYNLIIWSLLFTLTTRTVRLPGWVIHIVSSVCGSMVIWQLFGRRSVYMAGLATTGLTTLILAHLLLKRRRGPATCVACVISLIACELWLADPTDWHSVRGAQMIILMKIVSVGYDLDSSIL</sequence>
<reference evidence="2 3" key="1">
    <citation type="submission" date="2024-05" db="EMBL/GenBank/DDBJ databases">
        <authorList>
            <person name="Wallberg A."/>
        </authorList>
    </citation>
    <scope>NUCLEOTIDE SEQUENCE [LARGE SCALE GENOMIC DNA]</scope>
</reference>
<dbReference type="Proteomes" id="UP001497623">
    <property type="component" value="Unassembled WGS sequence"/>
</dbReference>
<feature type="transmembrane region" description="Helical" evidence="1">
    <location>
        <begin position="140"/>
        <end position="157"/>
    </location>
</feature>
<dbReference type="AlphaFoldDB" id="A0AAV2Q8S7"/>
<evidence type="ECO:0000256" key="1">
    <source>
        <dbReference type="SAM" id="Phobius"/>
    </source>
</evidence>
<protein>
    <submittedName>
        <fullName evidence="2">Uncharacterized protein</fullName>
    </submittedName>
</protein>